<evidence type="ECO:0000256" key="13">
    <source>
        <dbReference type="ARBA" id="ARBA00048173"/>
    </source>
</evidence>
<dbReference type="GO" id="GO:0016787">
    <property type="term" value="F:hydrolase activity"/>
    <property type="evidence" value="ECO:0007669"/>
    <property type="project" value="UniProtKB-KW"/>
</dbReference>
<dbReference type="GO" id="GO:0006310">
    <property type="term" value="P:DNA recombination"/>
    <property type="evidence" value="ECO:0007669"/>
    <property type="project" value="UniProtKB-KW"/>
</dbReference>
<keyword evidence="9" id="KW-0229">DNA integration</keyword>
<dbReference type="GO" id="GO:0003723">
    <property type="term" value="F:RNA binding"/>
    <property type="evidence" value="ECO:0007669"/>
    <property type="project" value="UniProtKB-KW"/>
</dbReference>
<dbReference type="GO" id="GO:0032196">
    <property type="term" value="P:transposition"/>
    <property type="evidence" value="ECO:0007669"/>
    <property type="project" value="UniProtKB-KW"/>
</dbReference>
<protein>
    <recommendedName>
        <fullName evidence="15">Integrase catalytic domain-containing protein</fullName>
    </recommendedName>
</protein>
<proteinExistence type="predicted"/>
<evidence type="ECO:0000256" key="1">
    <source>
        <dbReference type="ARBA" id="ARBA00022578"/>
    </source>
</evidence>
<keyword evidence="3" id="KW-0540">Nuclease</keyword>
<evidence type="ECO:0000256" key="5">
    <source>
        <dbReference type="ARBA" id="ARBA00022759"/>
    </source>
</evidence>
<keyword evidence="10" id="KW-0695">RNA-directed DNA polymerase</keyword>
<reference evidence="16" key="1">
    <citation type="submission" date="2021-03" db="EMBL/GenBank/DDBJ databases">
        <title>Draft genome sequence of rust myrtle Austropuccinia psidii MF-1, a brazilian biotype.</title>
        <authorList>
            <person name="Quecine M.C."/>
            <person name="Pachon D.M.R."/>
            <person name="Bonatelli M.L."/>
            <person name="Correr F.H."/>
            <person name="Franceschini L.M."/>
            <person name="Leite T.F."/>
            <person name="Margarido G.R.A."/>
            <person name="Almeida C.A."/>
            <person name="Ferrarezi J.A."/>
            <person name="Labate C.A."/>
        </authorList>
    </citation>
    <scope>NUCLEOTIDE SEQUENCE</scope>
    <source>
        <strain evidence="16">MF-1</strain>
    </source>
</reference>
<keyword evidence="7" id="KW-0460">Magnesium</keyword>
<sequence length="464" mass="53046">MVQVFRLSTNTHRGRLTGNQFRPIIQSTKLPNHQEVLVRLRYQTNIYFWKGQHWYANCEVFWADVEAGKTEAPNNLRRLAQFPSKGKQKKVFNVTSEGIANGVLVYSAADSPDFELETLLTSPPTLQLASQNNTPKLTGIGRLWIPTPSGVLELANVYYCPDIQSTILFLGRLIEDGYKPVLNGTALQLVSSNNVIYRTSYVKKCWYLDRSNLQINTISKILSATAKSWHKQLGHASNVVIKNFLKGFVLEAKSNTWKDFFCKKCAKSKSSSVSSGPTIWVMSLPLDLLFSDMAGPFDKDLEGNWFLHTLRDHTSTYTFTAALKFRSNIPNKIMTWIKFIYNMLHQYLPQLQTDNAGEYSGKLRKELEGCGTLWIPTEPYRPDHNGEAERLNWTIGDMARMMMNPSGLPLTFWSYAYSCAAHVHNCLPNKKVAPLTPMECLNLLSYTLLVPRLLYMYCWRRRVR</sequence>
<dbReference type="InterPro" id="IPR036397">
    <property type="entry name" value="RNaseH_sf"/>
</dbReference>
<dbReference type="InterPro" id="IPR039537">
    <property type="entry name" value="Retrotran_Ty1/copia-like"/>
</dbReference>
<dbReference type="OrthoDB" id="2663223at2759"/>
<comment type="caution">
    <text evidence="16">The sequence shown here is derived from an EMBL/GenBank/DDBJ whole genome shotgun (WGS) entry which is preliminary data.</text>
</comment>
<evidence type="ECO:0000256" key="4">
    <source>
        <dbReference type="ARBA" id="ARBA00022723"/>
    </source>
</evidence>
<dbReference type="GO" id="GO:0046872">
    <property type="term" value="F:metal ion binding"/>
    <property type="evidence" value="ECO:0007669"/>
    <property type="project" value="UniProtKB-KW"/>
</dbReference>
<dbReference type="GO" id="GO:0015074">
    <property type="term" value="P:DNA integration"/>
    <property type="evidence" value="ECO:0007669"/>
    <property type="project" value="UniProtKB-KW"/>
</dbReference>
<keyword evidence="11" id="KW-0808">Transferase</keyword>
<evidence type="ECO:0000256" key="11">
    <source>
        <dbReference type="ARBA" id="ARBA00022932"/>
    </source>
</evidence>
<dbReference type="GO" id="GO:0004519">
    <property type="term" value="F:endonuclease activity"/>
    <property type="evidence" value="ECO:0007669"/>
    <property type="project" value="UniProtKB-KW"/>
</dbReference>
<dbReference type="PANTHER" id="PTHR42648:SF11">
    <property type="entry name" value="TRANSPOSON TY4-P GAG-POL POLYPROTEIN"/>
    <property type="match status" value="1"/>
</dbReference>
<evidence type="ECO:0000256" key="12">
    <source>
        <dbReference type="ARBA" id="ARBA00023172"/>
    </source>
</evidence>
<dbReference type="PROSITE" id="PS50994">
    <property type="entry name" value="INTEGRASE"/>
    <property type="match status" value="1"/>
</dbReference>
<dbReference type="GO" id="GO:0003887">
    <property type="term" value="F:DNA-directed DNA polymerase activity"/>
    <property type="evidence" value="ECO:0007669"/>
    <property type="project" value="UniProtKB-KW"/>
</dbReference>
<evidence type="ECO:0000256" key="7">
    <source>
        <dbReference type="ARBA" id="ARBA00022842"/>
    </source>
</evidence>
<dbReference type="EMBL" id="AVOT02037478">
    <property type="protein sequence ID" value="MBW0532160.1"/>
    <property type="molecule type" value="Genomic_DNA"/>
</dbReference>
<keyword evidence="5" id="KW-0255">Endonuclease</keyword>
<comment type="catalytic activity">
    <reaction evidence="14">
        <text>DNA(n) + a 2'-deoxyribonucleoside 5'-triphosphate = DNA(n+1) + diphosphate</text>
        <dbReference type="Rhea" id="RHEA:22508"/>
        <dbReference type="Rhea" id="RHEA-COMP:17339"/>
        <dbReference type="Rhea" id="RHEA-COMP:17340"/>
        <dbReference type="ChEBI" id="CHEBI:33019"/>
        <dbReference type="ChEBI" id="CHEBI:61560"/>
        <dbReference type="ChEBI" id="CHEBI:173112"/>
        <dbReference type="EC" id="2.7.7.7"/>
    </reaction>
</comment>
<dbReference type="InterPro" id="IPR012337">
    <property type="entry name" value="RNaseH-like_sf"/>
</dbReference>
<comment type="catalytic activity">
    <reaction evidence="13">
        <text>DNA(n) + a 2'-deoxyribonucleoside 5'-triphosphate = DNA(n+1) + diphosphate</text>
        <dbReference type="Rhea" id="RHEA:22508"/>
        <dbReference type="Rhea" id="RHEA-COMP:17339"/>
        <dbReference type="Rhea" id="RHEA-COMP:17340"/>
        <dbReference type="ChEBI" id="CHEBI:33019"/>
        <dbReference type="ChEBI" id="CHEBI:61560"/>
        <dbReference type="ChEBI" id="CHEBI:173112"/>
        <dbReference type="EC" id="2.7.7.49"/>
    </reaction>
</comment>
<keyword evidence="2" id="KW-0548">Nucleotidyltransferase</keyword>
<dbReference type="AlphaFoldDB" id="A0A9Q3F7J7"/>
<evidence type="ECO:0000256" key="9">
    <source>
        <dbReference type="ARBA" id="ARBA00022908"/>
    </source>
</evidence>
<dbReference type="PANTHER" id="PTHR42648">
    <property type="entry name" value="TRANSPOSASE, PUTATIVE-RELATED"/>
    <property type="match status" value="1"/>
</dbReference>
<evidence type="ECO:0000256" key="10">
    <source>
        <dbReference type="ARBA" id="ARBA00022918"/>
    </source>
</evidence>
<dbReference type="Proteomes" id="UP000765509">
    <property type="component" value="Unassembled WGS sequence"/>
</dbReference>
<keyword evidence="11" id="KW-0239">DNA-directed DNA polymerase</keyword>
<accession>A0A9Q3F7J7</accession>
<evidence type="ECO:0000259" key="15">
    <source>
        <dbReference type="PROSITE" id="PS50994"/>
    </source>
</evidence>
<keyword evidence="1" id="KW-0815">Transposition</keyword>
<keyword evidence="6" id="KW-0378">Hydrolase</keyword>
<dbReference type="Gene3D" id="3.30.420.10">
    <property type="entry name" value="Ribonuclease H-like superfamily/Ribonuclease H"/>
    <property type="match status" value="1"/>
</dbReference>
<evidence type="ECO:0000256" key="8">
    <source>
        <dbReference type="ARBA" id="ARBA00022884"/>
    </source>
</evidence>
<keyword evidence="4" id="KW-0479">Metal-binding</keyword>
<evidence type="ECO:0000256" key="2">
    <source>
        <dbReference type="ARBA" id="ARBA00022695"/>
    </source>
</evidence>
<dbReference type="InterPro" id="IPR001584">
    <property type="entry name" value="Integrase_cat-core"/>
</dbReference>
<name>A0A9Q3F7J7_9BASI</name>
<gene>
    <name evidence="16" type="ORF">O181_071875</name>
</gene>
<dbReference type="GO" id="GO:0003964">
    <property type="term" value="F:RNA-directed DNA polymerase activity"/>
    <property type="evidence" value="ECO:0007669"/>
    <property type="project" value="UniProtKB-KW"/>
</dbReference>
<evidence type="ECO:0000256" key="14">
    <source>
        <dbReference type="ARBA" id="ARBA00049244"/>
    </source>
</evidence>
<dbReference type="GO" id="GO:0005634">
    <property type="term" value="C:nucleus"/>
    <property type="evidence" value="ECO:0007669"/>
    <property type="project" value="UniProtKB-ARBA"/>
</dbReference>
<keyword evidence="8" id="KW-0694">RNA-binding</keyword>
<keyword evidence="17" id="KW-1185">Reference proteome</keyword>
<evidence type="ECO:0000256" key="3">
    <source>
        <dbReference type="ARBA" id="ARBA00022722"/>
    </source>
</evidence>
<organism evidence="16 17">
    <name type="scientific">Austropuccinia psidii MF-1</name>
    <dbReference type="NCBI Taxonomy" id="1389203"/>
    <lineage>
        <taxon>Eukaryota</taxon>
        <taxon>Fungi</taxon>
        <taxon>Dikarya</taxon>
        <taxon>Basidiomycota</taxon>
        <taxon>Pucciniomycotina</taxon>
        <taxon>Pucciniomycetes</taxon>
        <taxon>Pucciniales</taxon>
        <taxon>Sphaerophragmiaceae</taxon>
        <taxon>Austropuccinia</taxon>
    </lineage>
</organism>
<evidence type="ECO:0000256" key="6">
    <source>
        <dbReference type="ARBA" id="ARBA00022801"/>
    </source>
</evidence>
<evidence type="ECO:0000313" key="17">
    <source>
        <dbReference type="Proteomes" id="UP000765509"/>
    </source>
</evidence>
<evidence type="ECO:0000313" key="16">
    <source>
        <dbReference type="EMBL" id="MBW0532160.1"/>
    </source>
</evidence>
<feature type="domain" description="Integrase catalytic" evidence="15">
    <location>
        <begin position="281"/>
        <end position="445"/>
    </location>
</feature>
<dbReference type="SUPFAM" id="SSF53098">
    <property type="entry name" value="Ribonuclease H-like"/>
    <property type="match status" value="1"/>
</dbReference>
<keyword evidence="12" id="KW-0233">DNA recombination</keyword>